<evidence type="ECO:0000313" key="8">
    <source>
        <dbReference type="Proteomes" id="UP000294947"/>
    </source>
</evidence>
<dbReference type="PANTHER" id="PTHR11409">
    <property type="entry name" value="ADENOSINE DEAMINASE"/>
    <property type="match status" value="1"/>
</dbReference>
<dbReference type="InterPro" id="IPR001365">
    <property type="entry name" value="A_deaminase_dom"/>
</dbReference>
<dbReference type="GO" id="GO:0046103">
    <property type="term" value="P:inosine biosynthetic process"/>
    <property type="evidence" value="ECO:0007669"/>
    <property type="project" value="TreeGrafter"/>
</dbReference>
<reference evidence="7 8" key="1">
    <citation type="submission" date="2019-03" db="EMBL/GenBank/DDBJ databases">
        <title>Draft genome sequences of novel Actinobacteria.</title>
        <authorList>
            <person name="Sahin N."/>
            <person name="Ay H."/>
            <person name="Saygin H."/>
        </authorList>
    </citation>
    <scope>NUCLEOTIDE SEQUENCE [LARGE SCALE GENOMIC DNA]</scope>
    <source>
        <strain evidence="7 8">7K502</strain>
    </source>
</reference>
<dbReference type="GO" id="GO:0009168">
    <property type="term" value="P:purine ribonucleoside monophosphate biosynthetic process"/>
    <property type="evidence" value="ECO:0007669"/>
    <property type="project" value="InterPro"/>
</dbReference>
<dbReference type="AlphaFoldDB" id="A0A4R4Y7F2"/>
<name>A0A4R4Y7F2_9PSEU</name>
<dbReference type="EMBL" id="SMKW01000071">
    <property type="protein sequence ID" value="TDD40305.1"/>
    <property type="molecule type" value="Genomic_DNA"/>
</dbReference>
<keyword evidence="4" id="KW-0378">Hydrolase</keyword>
<evidence type="ECO:0000256" key="2">
    <source>
        <dbReference type="ARBA" id="ARBA00006676"/>
    </source>
</evidence>
<keyword evidence="3" id="KW-0479">Metal-binding</keyword>
<dbReference type="GO" id="GO:0046872">
    <property type="term" value="F:metal ion binding"/>
    <property type="evidence" value="ECO:0007669"/>
    <property type="project" value="UniProtKB-KW"/>
</dbReference>
<evidence type="ECO:0000313" key="7">
    <source>
        <dbReference type="EMBL" id="TDD40305.1"/>
    </source>
</evidence>
<dbReference type="RefSeq" id="WP_235884056.1">
    <property type="nucleotide sequence ID" value="NZ_SMKW01000071.1"/>
</dbReference>
<sequence length="308" mass="34784">MYSLLHCHFESALRAIALVRSRKVSHLETVVASPFYDRVSPADRLYLLWNTVQGLTDGEDLFTEEVFRSVVRRFLDEMTASHVEHVDLRIGPIMRRWAWMRSAADGLDVFRDELAQHDGLSVSFLAGVDLTRSQDRLDRIIDVLTTDGDVAGRLAGIDINLLPGDLPKFDRYLPALRALQGDGLKINMHLGELFDNAVSRYLLDRLTPDRIGHGVLLLEDPSLVDLVREHGICLDMCPTSNTTLGVVNWHRTSPARRALELGIPVSINTDDPMLFNTDLDRELRLSGLNDTELDQVVAYGRKHRYDAM</sequence>
<keyword evidence="5" id="KW-0862">Zinc</keyword>
<dbReference type="InterPro" id="IPR006330">
    <property type="entry name" value="Ado/ade_deaminase"/>
</dbReference>
<protein>
    <recommendedName>
        <fullName evidence="6">Adenosine deaminase domain-containing protein</fullName>
    </recommendedName>
</protein>
<dbReference type="PROSITE" id="PS00485">
    <property type="entry name" value="A_DEAMINASE"/>
    <property type="match status" value="1"/>
</dbReference>
<dbReference type="SUPFAM" id="SSF51556">
    <property type="entry name" value="Metallo-dependent hydrolases"/>
    <property type="match status" value="1"/>
</dbReference>
<dbReference type="InterPro" id="IPR032466">
    <property type="entry name" value="Metal_Hydrolase"/>
</dbReference>
<evidence type="ECO:0000259" key="6">
    <source>
        <dbReference type="Pfam" id="PF00962"/>
    </source>
</evidence>
<gene>
    <name evidence="7" type="ORF">E1288_35845</name>
</gene>
<proteinExistence type="inferred from homology"/>
<dbReference type="Proteomes" id="UP000294947">
    <property type="component" value="Unassembled WGS sequence"/>
</dbReference>
<evidence type="ECO:0000256" key="5">
    <source>
        <dbReference type="ARBA" id="ARBA00022833"/>
    </source>
</evidence>
<dbReference type="PANTHER" id="PTHR11409:SF39">
    <property type="entry name" value="ADENOSINE DEAMINASE 2"/>
    <property type="match status" value="1"/>
</dbReference>
<comment type="cofactor">
    <cofactor evidence="1">
        <name>Zn(2+)</name>
        <dbReference type="ChEBI" id="CHEBI:29105"/>
    </cofactor>
</comment>
<dbReference type="Gene3D" id="3.20.20.140">
    <property type="entry name" value="Metal-dependent hydrolases"/>
    <property type="match status" value="1"/>
</dbReference>
<comment type="caution">
    <text evidence="7">The sequence shown here is derived from an EMBL/GenBank/DDBJ whole genome shotgun (WGS) entry which is preliminary data.</text>
</comment>
<dbReference type="Pfam" id="PF00962">
    <property type="entry name" value="A_deaminase"/>
    <property type="match status" value="1"/>
</dbReference>
<evidence type="ECO:0000256" key="3">
    <source>
        <dbReference type="ARBA" id="ARBA00022723"/>
    </source>
</evidence>
<dbReference type="GO" id="GO:0004000">
    <property type="term" value="F:adenosine deaminase activity"/>
    <property type="evidence" value="ECO:0007669"/>
    <property type="project" value="TreeGrafter"/>
</dbReference>
<comment type="similarity">
    <text evidence="2">Belongs to the metallo-dependent hydrolases superfamily. Adenosine and AMP deaminases family.</text>
</comment>
<evidence type="ECO:0000256" key="4">
    <source>
        <dbReference type="ARBA" id="ARBA00022801"/>
    </source>
</evidence>
<feature type="domain" description="Adenosine deaminase" evidence="6">
    <location>
        <begin position="62"/>
        <end position="285"/>
    </location>
</feature>
<keyword evidence="8" id="KW-1185">Reference proteome</keyword>
<dbReference type="InterPro" id="IPR006650">
    <property type="entry name" value="A/AMP_deam_AS"/>
</dbReference>
<evidence type="ECO:0000256" key="1">
    <source>
        <dbReference type="ARBA" id="ARBA00001947"/>
    </source>
</evidence>
<dbReference type="GO" id="GO:0006154">
    <property type="term" value="P:adenosine catabolic process"/>
    <property type="evidence" value="ECO:0007669"/>
    <property type="project" value="TreeGrafter"/>
</dbReference>
<accession>A0A4R4Y7F2</accession>
<organism evidence="7 8">
    <name type="scientific">Saccharopolyspora elongata</name>
    <dbReference type="NCBI Taxonomy" id="2530387"/>
    <lineage>
        <taxon>Bacteria</taxon>
        <taxon>Bacillati</taxon>
        <taxon>Actinomycetota</taxon>
        <taxon>Actinomycetes</taxon>
        <taxon>Pseudonocardiales</taxon>
        <taxon>Pseudonocardiaceae</taxon>
        <taxon>Saccharopolyspora</taxon>
    </lineage>
</organism>